<gene>
    <name evidence="3" type="primary">AVEN_4609_1</name>
    <name evidence="3" type="ORF">CDAR_478261</name>
</gene>
<evidence type="ECO:0000259" key="2">
    <source>
        <dbReference type="Pfam" id="PF15963"/>
    </source>
</evidence>
<dbReference type="Pfam" id="PF15963">
    <property type="entry name" value="Myb_DNA-bind_7"/>
    <property type="match status" value="1"/>
</dbReference>
<sequence length="980" mass="110145">MASVATLLPVKKAVSNVVTRARFAKARPKINTLATKALKERKTPSSDNKTPEISPVEVSETIPVLSTDSNLVDVNQESLEIDKIQEVPPVEAVETIPVLNTDSNHVEVGQESLDIEKSDVVSAEHTNTESKIIQRPAIPKRRPAITVVPRIRFKKAKPIAPVRSNTIVDTVEEENPSATAVSNKNVECLPTSPIASKSLECPTISPVASKSLDYPSTSAVTNKSCEYPSLKSILQSPRKRIVTKKAYERRKRAANFSAKPNRSEMTMMDFIYWNPNTSPMKSNKPVTDGENIVPVENNEPPQVTEEPDENVNTGPKVIINEMEEIILDESSLVIQRKVDLNDKAIIEDDNTTYSSFRKKPNRSWSKKDTTKFYKALSLVGSDFALMEKLFQEDGKVTRTRRELKLKFKREERCNSKFIQAVIFSNGFQTFDLELLNDDNEDEINDEMLDNSEQVDDAPKRIKNIIQKVAMPAKRGRKKKIVTHDDENTLDSALWPKASNSKRERKAKTLPDFITEISDNDMNDYSDEEEEVLPCKKRNKLQVLSEESEDGNTTKIQEEQHTSNNEKVPTSQHSSSSQDTNTPVITKWVDTNEDQLPNVKIQTSRSGRKRKVKNMTDFIYDPDVLSDHSCESQPTEENIQPIPKDFCSTPVVENALEVPEDICILDVNRVVENDDIQILNVSKKAIQHNSKDVFTDDSSQINENGIVVVTLENVIPSDNLTEVKVEYPNNSSFRNPEKHLQQREPKNCLKSSSSSSTIVENQSHNQGIASKNVEHLLQENLSTIYSASKDGSHNFFDLPGLKNYNNMSVSNLLTDARFQEVVTSDSPRKLRRKLIFPKDNLPIQKEPSYKPSFSNFTPMEEEDSTISSIPIKKELTEEPITVIETDLDSSVSAESLSSKIDSTLTPNRGQLDDVMLNQMSSTDQLMQTSIQEPLTVSQVAPAAVNIIPEHPSDSAPVVIFTRTHNDSQMLHLFLYNNSEQL</sequence>
<dbReference type="PANTHER" id="PTHR22929:SF0">
    <property type="entry name" value="TRANSCRIPTION FACTOR TFIIIB COMPONENT B'' HOMOLOG"/>
    <property type="match status" value="1"/>
</dbReference>
<organism evidence="3 4">
    <name type="scientific">Caerostris darwini</name>
    <dbReference type="NCBI Taxonomy" id="1538125"/>
    <lineage>
        <taxon>Eukaryota</taxon>
        <taxon>Metazoa</taxon>
        <taxon>Ecdysozoa</taxon>
        <taxon>Arthropoda</taxon>
        <taxon>Chelicerata</taxon>
        <taxon>Arachnida</taxon>
        <taxon>Araneae</taxon>
        <taxon>Araneomorphae</taxon>
        <taxon>Entelegynae</taxon>
        <taxon>Araneoidea</taxon>
        <taxon>Araneidae</taxon>
        <taxon>Caerostris</taxon>
    </lineage>
</organism>
<keyword evidence="4" id="KW-1185">Reference proteome</keyword>
<dbReference type="PANTHER" id="PTHR22929">
    <property type="entry name" value="RNA POLYMERASE III TRANSCRIPTION INITIATION FACTOR B"/>
    <property type="match status" value="1"/>
</dbReference>
<proteinExistence type="predicted"/>
<comment type="caution">
    <text evidence="3">The sequence shown here is derived from an EMBL/GenBank/DDBJ whole genome shotgun (WGS) entry which is preliminary data.</text>
</comment>
<protein>
    <submittedName>
        <fullName evidence="3">SANT domain-containing protein</fullName>
    </submittedName>
</protein>
<dbReference type="InterPro" id="IPR039467">
    <property type="entry name" value="TFIIIB_B''_Myb"/>
</dbReference>
<dbReference type="AlphaFoldDB" id="A0AAV4VFI2"/>
<evidence type="ECO:0000313" key="3">
    <source>
        <dbReference type="EMBL" id="GIY69111.1"/>
    </source>
</evidence>
<feature type="region of interest" description="Disordered" evidence="1">
    <location>
        <begin position="726"/>
        <end position="762"/>
    </location>
</feature>
<feature type="region of interest" description="Disordered" evidence="1">
    <location>
        <begin position="37"/>
        <end position="56"/>
    </location>
</feature>
<dbReference type="GO" id="GO:0001156">
    <property type="term" value="F:TFIIIC-class transcription factor complex binding"/>
    <property type="evidence" value="ECO:0007669"/>
    <property type="project" value="TreeGrafter"/>
</dbReference>
<reference evidence="3 4" key="1">
    <citation type="submission" date="2021-06" db="EMBL/GenBank/DDBJ databases">
        <title>Caerostris darwini draft genome.</title>
        <authorList>
            <person name="Kono N."/>
            <person name="Arakawa K."/>
        </authorList>
    </citation>
    <scope>NUCLEOTIDE SEQUENCE [LARGE SCALE GENOMIC DNA]</scope>
</reference>
<dbReference type="EMBL" id="BPLQ01013004">
    <property type="protein sequence ID" value="GIY69111.1"/>
    <property type="molecule type" value="Genomic_DNA"/>
</dbReference>
<dbReference type="GO" id="GO:0000126">
    <property type="term" value="C:transcription factor TFIIIB complex"/>
    <property type="evidence" value="ECO:0007669"/>
    <property type="project" value="TreeGrafter"/>
</dbReference>
<feature type="domain" description="Transcription factor TFIIIB component B'' Myb" evidence="2">
    <location>
        <begin position="357"/>
        <end position="444"/>
    </location>
</feature>
<dbReference type="GO" id="GO:0070898">
    <property type="term" value="P:RNA polymerase III preinitiation complex assembly"/>
    <property type="evidence" value="ECO:0007669"/>
    <property type="project" value="TreeGrafter"/>
</dbReference>
<dbReference type="Proteomes" id="UP001054837">
    <property type="component" value="Unassembled WGS sequence"/>
</dbReference>
<evidence type="ECO:0000256" key="1">
    <source>
        <dbReference type="SAM" id="MobiDB-lite"/>
    </source>
</evidence>
<feature type="region of interest" description="Disordered" evidence="1">
    <location>
        <begin position="516"/>
        <end position="581"/>
    </location>
</feature>
<feature type="compositionally biased region" description="Polar residues" evidence="1">
    <location>
        <begin position="561"/>
        <end position="581"/>
    </location>
</feature>
<accession>A0AAV4VFI2</accession>
<feature type="compositionally biased region" description="Basic and acidic residues" evidence="1">
    <location>
        <begin position="734"/>
        <end position="746"/>
    </location>
</feature>
<evidence type="ECO:0000313" key="4">
    <source>
        <dbReference type="Proteomes" id="UP001054837"/>
    </source>
</evidence>
<name>A0AAV4VFI2_9ARAC</name>
<feature type="region of interest" description="Disordered" evidence="1">
    <location>
        <begin position="845"/>
        <end position="865"/>
    </location>
</feature>
<feature type="compositionally biased region" description="Acidic residues" evidence="1">
    <location>
        <begin position="517"/>
        <end position="531"/>
    </location>
</feature>